<feature type="transmembrane region" description="Helical" evidence="6">
    <location>
        <begin position="313"/>
        <end position="338"/>
    </location>
</feature>
<evidence type="ECO:0000256" key="5">
    <source>
        <dbReference type="ARBA" id="ARBA00023136"/>
    </source>
</evidence>
<dbReference type="PANTHER" id="PTHR43243:SF4">
    <property type="entry name" value="CATIONIC AMINO ACID TRANSPORTER 4"/>
    <property type="match status" value="1"/>
</dbReference>
<evidence type="ECO:0000256" key="3">
    <source>
        <dbReference type="ARBA" id="ARBA00022692"/>
    </source>
</evidence>
<keyword evidence="3 6" id="KW-0812">Transmembrane</keyword>
<dbReference type="GO" id="GO:0015171">
    <property type="term" value="F:amino acid transmembrane transporter activity"/>
    <property type="evidence" value="ECO:0007669"/>
    <property type="project" value="TreeGrafter"/>
</dbReference>
<feature type="transmembrane region" description="Helical" evidence="6">
    <location>
        <begin position="45"/>
        <end position="68"/>
    </location>
</feature>
<evidence type="ECO:0000256" key="6">
    <source>
        <dbReference type="SAM" id="Phobius"/>
    </source>
</evidence>
<feature type="transmembrane region" description="Helical" evidence="6">
    <location>
        <begin position="369"/>
        <end position="386"/>
    </location>
</feature>
<feature type="transmembrane region" description="Helical" evidence="6">
    <location>
        <begin position="232"/>
        <end position="257"/>
    </location>
</feature>
<feature type="transmembrane region" description="Helical" evidence="6">
    <location>
        <begin position="453"/>
        <end position="472"/>
    </location>
</feature>
<proteinExistence type="predicted"/>
<dbReference type="EMBL" id="DTKJ01000073">
    <property type="protein sequence ID" value="HGZ12639.1"/>
    <property type="molecule type" value="Genomic_DNA"/>
</dbReference>
<dbReference type="PIRSF" id="PIRSF006060">
    <property type="entry name" value="AA_transporter"/>
    <property type="match status" value="1"/>
</dbReference>
<dbReference type="InterPro" id="IPR002293">
    <property type="entry name" value="AA/rel_permease1"/>
</dbReference>
<dbReference type="Pfam" id="PF13520">
    <property type="entry name" value="AA_permease_2"/>
    <property type="match status" value="1"/>
</dbReference>
<feature type="transmembrane region" description="Helical" evidence="6">
    <location>
        <begin position="392"/>
        <end position="414"/>
    </location>
</feature>
<keyword evidence="5 6" id="KW-0472">Membrane</keyword>
<gene>
    <name evidence="7" type="ORF">ENW48_10570</name>
</gene>
<evidence type="ECO:0000256" key="1">
    <source>
        <dbReference type="ARBA" id="ARBA00004141"/>
    </source>
</evidence>
<accession>A0A7C5ENU1</accession>
<dbReference type="AlphaFoldDB" id="A0A7C5ENU1"/>
<keyword evidence="4 6" id="KW-1133">Transmembrane helix</keyword>
<feature type="transmembrane region" description="Helical" evidence="6">
    <location>
        <begin position="106"/>
        <end position="124"/>
    </location>
</feature>
<feature type="transmembrane region" description="Helical" evidence="6">
    <location>
        <begin position="196"/>
        <end position="220"/>
    </location>
</feature>
<feature type="transmembrane region" description="Helical" evidence="6">
    <location>
        <begin position="426"/>
        <end position="447"/>
    </location>
</feature>
<feature type="transmembrane region" description="Helical" evidence="6">
    <location>
        <begin position="171"/>
        <end position="189"/>
    </location>
</feature>
<evidence type="ECO:0000313" key="7">
    <source>
        <dbReference type="EMBL" id="HGZ12639.1"/>
    </source>
</evidence>
<sequence length="482" mass="51959">MLSFKELRPFRSVTLWGRLTRKQPGGRDPAVAPGNRRLSRSLTRLDLVVIGVAQIIGAGIFVISGVGAKIAGPALLLSLVVAGSACTLAALCYAELASMMPEAGSVYTYAYAIFGEIFAWIIGWDLLLEYGMGAATVAAGWSFYFQDLLQSYGLILPEWASGPPFTRPGRIINLPAFGIVLFFAGLLVFRTRFNALVARGIVAVKLGVIFFIMAAGAFYVRPALLKPFLPHGGVSVIQAASLMFFAYLGFDVISVTAEEARNPERDVPFGIIGSLALCSLIYLGVTLVLLGMVPAADINPDAPFSVAFRQVGLSFVADLVALGALIGITSVFYMLLLAQPRILFAMARDGLLPSWAATLHPRYRTPHRLTLLCGLAVALASSLTPIERLAYLCNIGTLFAFFLVCVGTLFLRLTAPDHPRPFRCPLGKTIAVLGALISLGLMLSMPAHSWWRLGLWLTLGLLIYGVWGWCSGRLRGSGDEIR</sequence>
<comment type="subcellular location">
    <subcellularLocation>
        <location evidence="1">Membrane</location>
        <topology evidence="1">Multi-pass membrane protein</topology>
    </subcellularLocation>
</comment>
<feature type="transmembrane region" description="Helical" evidence="6">
    <location>
        <begin position="74"/>
        <end position="94"/>
    </location>
</feature>
<name>A0A7C5ENU1_9BACT</name>
<organism evidence="7">
    <name type="scientific">Desulfobacca acetoxidans</name>
    <dbReference type="NCBI Taxonomy" id="60893"/>
    <lineage>
        <taxon>Bacteria</taxon>
        <taxon>Pseudomonadati</taxon>
        <taxon>Thermodesulfobacteriota</taxon>
        <taxon>Desulfobaccia</taxon>
        <taxon>Desulfobaccales</taxon>
        <taxon>Desulfobaccaceae</taxon>
        <taxon>Desulfobacca</taxon>
    </lineage>
</organism>
<reference evidence="7" key="1">
    <citation type="journal article" date="2020" name="mSystems">
        <title>Genome- and Community-Level Interaction Insights into Carbon Utilization and Element Cycling Functions of Hydrothermarchaeota in Hydrothermal Sediment.</title>
        <authorList>
            <person name="Zhou Z."/>
            <person name="Liu Y."/>
            <person name="Xu W."/>
            <person name="Pan J."/>
            <person name="Luo Z.H."/>
            <person name="Li M."/>
        </authorList>
    </citation>
    <scope>NUCLEOTIDE SEQUENCE [LARGE SCALE GENOMIC DNA]</scope>
    <source>
        <strain evidence="7">SpSt-853</strain>
    </source>
</reference>
<dbReference type="PANTHER" id="PTHR43243">
    <property type="entry name" value="INNER MEMBRANE TRANSPORTER YGJI-RELATED"/>
    <property type="match status" value="1"/>
</dbReference>
<keyword evidence="2" id="KW-0813">Transport</keyword>
<evidence type="ECO:0000256" key="4">
    <source>
        <dbReference type="ARBA" id="ARBA00022989"/>
    </source>
</evidence>
<evidence type="ECO:0000256" key="2">
    <source>
        <dbReference type="ARBA" id="ARBA00022448"/>
    </source>
</evidence>
<protein>
    <submittedName>
        <fullName evidence="7">Amino acid permease</fullName>
    </submittedName>
</protein>
<feature type="transmembrane region" description="Helical" evidence="6">
    <location>
        <begin position="269"/>
        <end position="293"/>
    </location>
</feature>
<dbReference type="GO" id="GO:0016020">
    <property type="term" value="C:membrane"/>
    <property type="evidence" value="ECO:0007669"/>
    <property type="project" value="UniProtKB-SubCell"/>
</dbReference>
<dbReference type="Gene3D" id="1.20.1740.10">
    <property type="entry name" value="Amino acid/polyamine transporter I"/>
    <property type="match status" value="1"/>
</dbReference>
<comment type="caution">
    <text evidence="7">The sequence shown here is derived from an EMBL/GenBank/DDBJ whole genome shotgun (WGS) entry which is preliminary data.</text>
</comment>